<organism evidence="11 12">
    <name type="scientific">Passalora fulva</name>
    <name type="common">Tomato leaf mold</name>
    <name type="synonym">Cladosporium fulvum</name>
    <dbReference type="NCBI Taxonomy" id="5499"/>
    <lineage>
        <taxon>Eukaryota</taxon>
        <taxon>Fungi</taxon>
        <taxon>Dikarya</taxon>
        <taxon>Ascomycota</taxon>
        <taxon>Pezizomycotina</taxon>
        <taxon>Dothideomycetes</taxon>
        <taxon>Dothideomycetidae</taxon>
        <taxon>Mycosphaerellales</taxon>
        <taxon>Mycosphaerellaceae</taxon>
        <taxon>Fulvia</taxon>
    </lineage>
</organism>
<dbReference type="InterPro" id="IPR031330">
    <property type="entry name" value="Gly_Hdrlase_35_cat"/>
</dbReference>
<keyword evidence="5" id="KW-0378">Hydrolase</keyword>
<dbReference type="OMA" id="PYLITNG"/>
<dbReference type="Pfam" id="PF13363">
    <property type="entry name" value="BetaGal_dom3"/>
    <property type="match status" value="1"/>
</dbReference>
<dbReference type="Gene3D" id="2.60.120.260">
    <property type="entry name" value="Galactose-binding domain-like"/>
    <property type="match status" value="2"/>
</dbReference>
<dbReference type="PRINTS" id="PR00742">
    <property type="entry name" value="GLHYDRLASE35"/>
</dbReference>
<reference evidence="11" key="1">
    <citation type="submission" date="2021-12" db="EMBL/GenBank/DDBJ databases">
        <authorList>
            <person name="Zaccaron A."/>
            <person name="Stergiopoulos I."/>
        </authorList>
    </citation>
    <scope>NUCLEOTIDE SEQUENCE</scope>
    <source>
        <strain evidence="11">Race5_Kim</strain>
    </source>
</reference>
<evidence type="ECO:0000259" key="10">
    <source>
        <dbReference type="SMART" id="SM01029"/>
    </source>
</evidence>
<comment type="similarity">
    <text evidence="2 8">Belongs to the glycosyl hydrolase 35 family.</text>
</comment>
<dbReference type="AlphaFoldDB" id="A0A9Q8PIE3"/>
<dbReference type="InterPro" id="IPR036833">
    <property type="entry name" value="BetaGal_dom3_sf"/>
</dbReference>
<dbReference type="SUPFAM" id="SSF51445">
    <property type="entry name" value="(Trans)glycosidases"/>
    <property type="match status" value="1"/>
</dbReference>
<dbReference type="InterPro" id="IPR001944">
    <property type="entry name" value="Glycoside_Hdrlase_35"/>
</dbReference>
<sequence length="996" mass="109021">MRLFLHVLVGVALAFAQQWPLHDNGLNEVVQWDHYSLIIDGQRLFMWSGEIHYWRVPVPELWIDILQKIKAAGFNPVGLYAHWGWHSAAPDHLDFETGAHNFSRIFDIAKDLGLYILFRPGPYINAETNAGGFPGWLLTGDYGSTRNNDSRYTDAWHPYFDTISRMVADHSVTNGGNVILYQIENEYGQQWLDIDDRTPNETAIHYMELLEAAARDNGINMPTIANAPNLRVKSWSSDYDINNEGGNTDIYTVDNYPSCWSCNLAECRSVNGVNPNFTTFDYYTHFQETAPTHPSILAEFQGGSYNPWGGPQGGCIETTGPNWVNVFYRNNIGQKVAGVNLYMLFGGTSWGGLPMPTVGTSYDYSAPISESRMVGDKYSETKLLSYFLRAAHDLTKLEKAGNGTTNFTGNANVFAQALQNVDTGSHFYVVMHTNTTLETRETFTLNITTSIGPLTVPQYGPDAVINGREAKILVADFMAGEQRIIYSTAEVMAVSVQDEKPVVVFWVPTGESGEFQLEGVTSGSVAYCDGCSNVAFHGDDSRGITVGFAQQTGMTVLTFDNGFKAVIVDRSVAYTLWQPMLSNSPHAPLEESVLVVGPHLVRTAALSDGTLTLAGDYSGTTALEVFAAGATSIVFNGQEITTSKTDYGSLVGTLEADIDHPKLDISLTNWSVQDGLPERMLDYDDSGAGWRAADKNTTSNPRQPDTLPVLYGDEYGFHAQNLLWRGRFSDNGTARGVFLNVIGGSSSGWSAWLNGQYLGSALGNTSLSTTNDTLTFGDALVSGENILLVLQDNMGHDQTTGVLNPRGILNATLLGGNSFTSWRVAGKAGGQDNIDPVRGAYNEGGLHAERLGWHLPGFDDSEWVTGSPQEGLDSAGVTFYRTTLPIDMPKDHDISLAFNLAAADDAKLRAQLYVNGYMFGKFVPHIGNQIEFPVFPGILNYNGDNTIGLGLWSQSQDGAAVNVSVSMLGSYRSSFDTTFDAAYLQPGWTEERLQYY</sequence>
<accession>A0A9Q8PIE3</accession>
<dbReference type="SMART" id="SM01029">
    <property type="entry name" value="BetaGal_dom2"/>
    <property type="match status" value="1"/>
</dbReference>
<dbReference type="Gene3D" id="2.60.390.10">
    <property type="entry name" value="Beta-galactosidase, domain 3"/>
    <property type="match status" value="1"/>
</dbReference>
<dbReference type="RefSeq" id="XP_047767394.1">
    <property type="nucleotide sequence ID" value="XM_047911108.1"/>
</dbReference>
<gene>
    <name evidence="11" type="ORF">CLAFUR5_11960</name>
</gene>
<evidence type="ECO:0000256" key="3">
    <source>
        <dbReference type="ARBA" id="ARBA00012756"/>
    </source>
</evidence>
<evidence type="ECO:0000256" key="1">
    <source>
        <dbReference type="ARBA" id="ARBA00001412"/>
    </source>
</evidence>
<reference evidence="11" key="2">
    <citation type="journal article" date="2022" name="Microb. Genom.">
        <title>A chromosome-scale genome assembly of the tomato pathogen Cladosporium fulvum reveals a compartmentalized genome architecture and the presence of a dispensable chromosome.</title>
        <authorList>
            <person name="Zaccaron A.Z."/>
            <person name="Chen L.H."/>
            <person name="Samaras A."/>
            <person name="Stergiopoulos I."/>
        </authorList>
    </citation>
    <scope>NUCLEOTIDE SEQUENCE</scope>
    <source>
        <strain evidence="11">Race5_Kim</strain>
    </source>
</reference>
<dbReference type="GO" id="GO:0005975">
    <property type="term" value="P:carbohydrate metabolic process"/>
    <property type="evidence" value="ECO:0007669"/>
    <property type="project" value="InterPro"/>
</dbReference>
<evidence type="ECO:0000256" key="7">
    <source>
        <dbReference type="ARBA" id="ARBA00023295"/>
    </source>
</evidence>
<dbReference type="SUPFAM" id="SSF51011">
    <property type="entry name" value="Glycosyl hydrolase domain"/>
    <property type="match status" value="1"/>
</dbReference>
<keyword evidence="4 9" id="KW-0732">Signal</keyword>
<dbReference type="OrthoDB" id="1657402at2759"/>
<dbReference type="Gene3D" id="2.102.20.10">
    <property type="entry name" value="Beta-galactosidase, domain 2"/>
    <property type="match status" value="1"/>
</dbReference>
<evidence type="ECO:0000313" key="12">
    <source>
        <dbReference type="Proteomes" id="UP000756132"/>
    </source>
</evidence>
<evidence type="ECO:0000256" key="6">
    <source>
        <dbReference type="ARBA" id="ARBA00023180"/>
    </source>
</evidence>
<dbReference type="SUPFAM" id="SSF117100">
    <property type="entry name" value="Beta-galactosidase LacA, domain 3"/>
    <property type="match status" value="1"/>
</dbReference>
<dbReference type="GeneID" id="71991838"/>
<evidence type="ECO:0000256" key="2">
    <source>
        <dbReference type="ARBA" id="ARBA00009809"/>
    </source>
</evidence>
<dbReference type="Pfam" id="PF13364">
    <property type="entry name" value="BetaGal_ABD2"/>
    <property type="match status" value="2"/>
</dbReference>
<feature type="signal peptide" evidence="9">
    <location>
        <begin position="1"/>
        <end position="16"/>
    </location>
</feature>
<dbReference type="FunFam" id="3.20.20.80:FF:000040">
    <property type="entry name" value="Beta-galactosidase A"/>
    <property type="match status" value="1"/>
</dbReference>
<feature type="chain" id="PRO_5040506136" description="beta-galactosidase" evidence="9">
    <location>
        <begin position="17"/>
        <end position="996"/>
    </location>
</feature>
<evidence type="ECO:0000313" key="11">
    <source>
        <dbReference type="EMBL" id="UJO23028.1"/>
    </source>
</evidence>
<dbReference type="FunFam" id="2.60.120.260:FF:000065">
    <property type="entry name" value="Beta-galactosidase A"/>
    <property type="match status" value="1"/>
</dbReference>
<dbReference type="Proteomes" id="UP000756132">
    <property type="component" value="Chromosome 10"/>
</dbReference>
<protein>
    <recommendedName>
        <fullName evidence="3">beta-galactosidase</fullName>
        <ecNumber evidence="3">3.2.1.23</ecNumber>
    </recommendedName>
</protein>
<keyword evidence="12" id="KW-1185">Reference proteome</keyword>
<dbReference type="InterPro" id="IPR008979">
    <property type="entry name" value="Galactose-bd-like_sf"/>
</dbReference>
<dbReference type="Gene3D" id="3.20.20.80">
    <property type="entry name" value="Glycosidases"/>
    <property type="match status" value="1"/>
</dbReference>
<keyword evidence="7" id="KW-0326">Glycosidase</keyword>
<dbReference type="EC" id="3.2.1.23" evidence="3"/>
<name>A0A9Q8PIE3_PASFU</name>
<dbReference type="PANTHER" id="PTHR23421">
    <property type="entry name" value="BETA-GALACTOSIDASE RELATED"/>
    <property type="match status" value="1"/>
</dbReference>
<dbReference type="InterPro" id="IPR025300">
    <property type="entry name" value="BetaGal_jelly_roll_dom"/>
</dbReference>
<dbReference type="InterPro" id="IPR025972">
    <property type="entry name" value="BetaGal_dom3"/>
</dbReference>
<comment type="catalytic activity">
    <reaction evidence="1">
        <text>Hydrolysis of terminal non-reducing beta-D-galactose residues in beta-D-galactosides.</text>
        <dbReference type="EC" id="3.2.1.23"/>
    </reaction>
</comment>
<dbReference type="SUPFAM" id="SSF49785">
    <property type="entry name" value="Galactose-binding domain-like"/>
    <property type="match status" value="2"/>
</dbReference>
<dbReference type="InterPro" id="IPR018954">
    <property type="entry name" value="Betagal_dom2"/>
</dbReference>
<evidence type="ECO:0000256" key="8">
    <source>
        <dbReference type="RuleBase" id="RU003679"/>
    </source>
</evidence>
<dbReference type="Pfam" id="PF01301">
    <property type="entry name" value="Glyco_hydro_35"/>
    <property type="match status" value="1"/>
</dbReference>
<proteinExistence type="inferred from homology"/>
<feature type="domain" description="Beta-galactosidase" evidence="10">
    <location>
        <begin position="393"/>
        <end position="576"/>
    </location>
</feature>
<evidence type="ECO:0000256" key="4">
    <source>
        <dbReference type="ARBA" id="ARBA00022729"/>
    </source>
</evidence>
<keyword evidence="6" id="KW-0325">Glycoprotein</keyword>
<dbReference type="GO" id="GO:0004565">
    <property type="term" value="F:beta-galactosidase activity"/>
    <property type="evidence" value="ECO:0007669"/>
    <property type="project" value="UniProtKB-EC"/>
</dbReference>
<evidence type="ECO:0000256" key="9">
    <source>
        <dbReference type="SAM" id="SignalP"/>
    </source>
</evidence>
<dbReference type="KEGG" id="ffu:CLAFUR5_11960"/>
<dbReference type="Pfam" id="PF10435">
    <property type="entry name" value="BetaGal_dom2"/>
    <property type="match status" value="1"/>
</dbReference>
<dbReference type="EMBL" id="CP090172">
    <property type="protein sequence ID" value="UJO23028.1"/>
    <property type="molecule type" value="Genomic_DNA"/>
</dbReference>
<dbReference type="InterPro" id="IPR017853">
    <property type="entry name" value="GH"/>
</dbReference>
<evidence type="ECO:0000256" key="5">
    <source>
        <dbReference type="ARBA" id="ARBA00022801"/>
    </source>
</evidence>
<dbReference type="InterPro" id="IPR037110">
    <property type="entry name" value="Betagal_dom2_sf"/>
</dbReference>